<gene>
    <name evidence="2" type="ORF">HRR80_004074</name>
</gene>
<keyword evidence="1" id="KW-0812">Transmembrane</keyword>
<dbReference type="AlphaFoldDB" id="A0AAN6EV68"/>
<comment type="caution">
    <text evidence="2">The sequence shown here is derived from an EMBL/GenBank/DDBJ whole genome shotgun (WGS) entry which is preliminary data.</text>
</comment>
<name>A0AAN6EV68_EXODE</name>
<keyword evidence="1" id="KW-0472">Membrane</keyword>
<dbReference type="Proteomes" id="UP001161757">
    <property type="component" value="Unassembled WGS sequence"/>
</dbReference>
<evidence type="ECO:0000256" key="1">
    <source>
        <dbReference type="SAM" id="Phobius"/>
    </source>
</evidence>
<accession>A0AAN6EV68</accession>
<keyword evidence="1" id="KW-1133">Transmembrane helix</keyword>
<feature type="transmembrane region" description="Helical" evidence="1">
    <location>
        <begin position="80"/>
        <end position="97"/>
    </location>
</feature>
<protein>
    <submittedName>
        <fullName evidence="2">Uncharacterized protein</fullName>
    </submittedName>
</protein>
<sequence length="100" mass="10549">MRGCVPYVTGTVRCWACFLAPYVVYLNLNQPIPVTAGMAFLITPSLSSHAGSPLPGTLNKNIFSLKGLAALLPAPMDGGLSAWFLIWVPIISIATGLSDT</sequence>
<dbReference type="EMBL" id="JAJGCB010000006">
    <property type="protein sequence ID" value="KAJ8992182.1"/>
    <property type="molecule type" value="Genomic_DNA"/>
</dbReference>
<evidence type="ECO:0000313" key="2">
    <source>
        <dbReference type="EMBL" id="KAJ8992182.1"/>
    </source>
</evidence>
<reference evidence="2" key="1">
    <citation type="submission" date="2023-01" db="EMBL/GenBank/DDBJ databases">
        <title>Exophiala dermititidis isolated from Cystic Fibrosis Patient.</title>
        <authorList>
            <person name="Kurbessoian T."/>
            <person name="Crocker A."/>
            <person name="Murante D."/>
            <person name="Hogan D.A."/>
            <person name="Stajich J.E."/>
        </authorList>
    </citation>
    <scope>NUCLEOTIDE SEQUENCE</scope>
    <source>
        <strain evidence="2">Ex8</strain>
    </source>
</reference>
<proteinExistence type="predicted"/>
<evidence type="ECO:0000313" key="3">
    <source>
        <dbReference type="Proteomes" id="UP001161757"/>
    </source>
</evidence>
<organism evidence="2 3">
    <name type="scientific">Exophiala dermatitidis</name>
    <name type="common">Black yeast-like fungus</name>
    <name type="synonym">Wangiella dermatitidis</name>
    <dbReference type="NCBI Taxonomy" id="5970"/>
    <lineage>
        <taxon>Eukaryota</taxon>
        <taxon>Fungi</taxon>
        <taxon>Dikarya</taxon>
        <taxon>Ascomycota</taxon>
        <taxon>Pezizomycotina</taxon>
        <taxon>Eurotiomycetes</taxon>
        <taxon>Chaetothyriomycetidae</taxon>
        <taxon>Chaetothyriales</taxon>
        <taxon>Herpotrichiellaceae</taxon>
        <taxon>Exophiala</taxon>
    </lineage>
</organism>